<organism evidence="19 20">
    <name type="scientific">Araneus ventricosus</name>
    <name type="common">Orbweaver spider</name>
    <name type="synonym">Epeira ventricosa</name>
    <dbReference type="NCBI Taxonomy" id="182803"/>
    <lineage>
        <taxon>Eukaryota</taxon>
        <taxon>Metazoa</taxon>
        <taxon>Ecdysozoa</taxon>
        <taxon>Arthropoda</taxon>
        <taxon>Chelicerata</taxon>
        <taxon>Arachnida</taxon>
        <taxon>Araneae</taxon>
        <taxon>Araneomorphae</taxon>
        <taxon>Entelegynae</taxon>
        <taxon>Araneoidea</taxon>
        <taxon>Araneidae</taxon>
        <taxon>Araneus</taxon>
    </lineage>
</organism>
<dbReference type="Pfam" id="PF08515">
    <property type="entry name" value="TGF_beta_GS"/>
    <property type="match status" value="1"/>
</dbReference>
<dbReference type="PROSITE" id="PS00108">
    <property type="entry name" value="PROTEIN_KINASE_ST"/>
    <property type="match status" value="1"/>
</dbReference>
<gene>
    <name evidence="19" type="primary">Tgfbr1_3</name>
    <name evidence="19" type="ORF">AVEN_102985_2</name>
</gene>
<evidence type="ECO:0000256" key="13">
    <source>
        <dbReference type="ARBA" id="ARBA00023170"/>
    </source>
</evidence>
<dbReference type="PANTHER" id="PTHR23255:SF71">
    <property type="entry name" value="RECEPTOR PROTEIN SERINE_THREONINE KINASE"/>
    <property type="match status" value="1"/>
</dbReference>
<keyword evidence="6 16" id="KW-0812">Transmembrane</keyword>
<sequence>MKFAVTFLKAEEVVDFLVWCCSNACVHILVCSCLNKAQFLPPEDIPFICRDQKYGVQCCFHDYCNRDLLPQLPPDSEKSEVAMGGYGTSLIAFSCVIVLMLVFIFFVCVRYQKERLRRGFRSDIEANHENRIPLMDTRISELRNCTTSGSGSGVPLLVQRSIARKVTLVECVGKGRYGEVWKGSYYCDYCAVKIFSTRDDKSWEREVQVYETVMLRHENILGFIAADRKDNGTWTQLWLVTDYHPNGSLFDYLSKITVDVATMYTMALSIANGLAHLHLEIHGTQGKPAIAHRDLKSKNILVKRDGTCAIADLGMAVRYDSAKCTVDIAPNPRVGTVRYLAPEVLDNSINLNQFDSFKRVDIYAYGLVLWEIARRCNVDGIYEDYQLPYYDMVPSDPSVEEMRKVICDAKLRPPCPNRWQSQERRRNAKSNLRCKIEATVSKQVAVAREPERDVENDEGVLVPERGRASNGAAHQKDISERHERFAKGHQDLTVNTPARKTCLCIPQRPWASSELKPPISLLAA</sequence>
<dbReference type="PROSITE" id="PS50011">
    <property type="entry name" value="PROTEIN_KINASE_DOM"/>
    <property type="match status" value="1"/>
</dbReference>
<dbReference type="SUPFAM" id="SSF56112">
    <property type="entry name" value="Protein kinase-like (PK-like)"/>
    <property type="match status" value="1"/>
</dbReference>
<dbReference type="Pfam" id="PF00069">
    <property type="entry name" value="Pkinase"/>
    <property type="match status" value="1"/>
</dbReference>
<evidence type="ECO:0000256" key="12">
    <source>
        <dbReference type="ARBA" id="ARBA00023136"/>
    </source>
</evidence>
<evidence type="ECO:0000256" key="16">
    <source>
        <dbReference type="SAM" id="Phobius"/>
    </source>
</evidence>
<keyword evidence="12 16" id="KW-0472">Membrane</keyword>
<evidence type="ECO:0000256" key="2">
    <source>
        <dbReference type="ARBA" id="ARBA00009605"/>
    </source>
</evidence>
<evidence type="ECO:0000313" key="20">
    <source>
        <dbReference type="Proteomes" id="UP000499080"/>
    </source>
</evidence>
<evidence type="ECO:0000256" key="5">
    <source>
        <dbReference type="ARBA" id="ARBA00022679"/>
    </source>
</evidence>
<evidence type="ECO:0000256" key="4">
    <source>
        <dbReference type="ARBA" id="ARBA00022527"/>
    </source>
</evidence>
<evidence type="ECO:0000313" key="19">
    <source>
        <dbReference type="EMBL" id="GBL88308.1"/>
    </source>
</evidence>
<evidence type="ECO:0000256" key="8">
    <source>
        <dbReference type="ARBA" id="ARBA00022741"/>
    </source>
</evidence>
<evidence type="ECO:0000259" key="18">
    <source>
        <dbReference type="PROSITE" id="PS51256"/>
    </source>
</evidence>
<keyword evidence="4" id="KW-0723">Serine/threonine-protein kinase</keyword>
<evidence type="ECO:0000259" key="17">
    <source>
        <dbReference type="PROSITE" id="PS50011"/>
    </source>
</evidence>
<comment type="similarity">
    <text evidence="2">Belongs to the protein kinase superfamily. TKL Ser/Thr protein kinase family. TGFB receptor subfamily.</text>
</comment>
<dbReference type="PANTHER" id="PTHR23255">
    <property type="entry name" value="TRANSFORMING GROWTH FACTOR-BETA RECEPTOR TYPE I AND II"/>
    <property type="match status" value="1"/>
</dbReference>
<keyword evidence="8 14" id="KW-0547">Nucleotide-binding</keyword>
<dbReference type="GO" id="GO:0005524">
    <property type="term" value="F:ATP binding"/>
    <property type="evidence" value="ECO:0007669"/>
    <property type="project" value="UniProtKB-UniRule"/>
</dbReference>
<dbReference type="InterPro" id="IPR000719">
    <property type="entry name" value="Prot_kinase_dom"/>
</dbReference>
<keyword evidence="13 19" id="KW-0675">Receptor</keyword>
<evidence type="ECO:0000256" key="14">
    <source>
        <dbReference type="PROSITE-ProRule" id="PRU10141"/>
    </source>
</evidence>
<dbReference type="GO" id="GO:0043235">
    <property type="term" value="C:receptor complex"/>
    <property type="evidence" value="ECO:0007669"/>
    <property type="project" value="TreeGrafter"/>
</dbReference>
<dbReference type="EC" id="2.7.11.30" evidence="3"/>
<dbReference type="EMBL" id="BGPR01000059">
    <property type="protein sequence ID" value="GBL88308.1"/>
    <property type="molecule type" value="Genomic_DNA"/>
</dbReference>
<keyword evidence="20" id="KW-1185">Reference proteome</keyword>
<keyword evidence="11 16" id="KW-1133">Transmembrane helix</keyword>
<dbReference type="GO" id="GO:0071363">
    <property type="term" value="P:cellular response to growth factor stimulus"/>
    <property type="evidence" value="ECO:0007669"/>
    <property type="project" value="TreeGrafter"/>
</dbReference>
<proteinExistence type="inferred from homology"/>
<evidence type="ECO:0000256" key="10">
    <source>
        <dbReference type="ARBA" id="ARBA00022840"/>
    </source>
</evidence>
<dbReference type="PROSITE" id="PS51257">
    <property type="entry name" value="PROKAR_LIPOPROTEIN"/>
    <property type="match status" value="1"/>
</dbReference>
<dbReference type="InterPro" id="IPR000333">
    <property type="entry name" value="TGFB_receptor"/>
</dbReference>
<dbReference type="GO" id="GO:0004675">
    <property type="term" value="F:transmembrane receptor protein serine/threonine kinase activity"/>
    <property type="evidence" value="ECO:0007669"/>
    <property type="project" value="UniProtKB-EC"/>
</dbReference>
<evidence type="ECO:0000256" key="1">
    <source>
        <dbReference type="ARBA" id="ARBA00004479"/>
    </source>
</evidence>
<dbReference type="PROSITE" id="PS00107">
    <property type="entry name" value="PROTEIN_KINASE_ATP"/>
    <property type="match status" value="1"/>
</dbReference>
<feature type="domain" description="Protein kinase" evidence="17">
    <location>
        <begin position="166"/>
        <end position="524"/>
    </location>
</feature>
<dbReference type="SMART" id="SM00220">
    <property type="entry name" value="S_TKc"/>
    <property type="match status" value="1"/>
</dbReference>
<dbReference type="SMART" id="SM00467">
    <property type="entry name" value="GS"/>
    <property type="match status" value="1"/>
</dbReference>
<feature type="region of interest" description="Disordered" evidence="15">
    <location>
        <begin position="449"/>
        <end position="479"/>
    </location>
</feature>
<dbReference type="InterPro" id="IPR011009">
    <property type="entry name" value="Kinase-like_dom_sf"/>
</dbReference>
<keyword evidence="10 14" id="KW-0067">ATP-binding</keyword>
<comment type="caution">
    <text evidence="19">The sequence shown here is derived from an EMBL/GenBank/DDBJ whole genome shotgun (WGS) entry which is preliminary data.</text>
</comment>
<dbReference type="Proteomes" id="UP000499080">
    <property type="component" value="Unassembled WGS sequence"/>
</dbReference>
<evidence type="ECO:0000256" key="11">
    <source>
        <dbReference type="ARBA" id="ARBA00022989"/>
    </source>
</evidence>
<evidence type="ECO:0000256" key="7">
    <source>
        <dbReference type="ARBA" id="ARBA00022729"/>
    </source>
</evidence>
<dbReference type="Gene3D" id="1.10.510.10">
    <property type="entry name" value="Transferase(Phosphotransferase) domain 1"/>
    <property type="match status" value="1"/>
</dbReference>
<feature type="binding site" evidence="14">
    <location>
        <position position="193"/>
    </location>
    <ligand>
        <name>ATP</name>
        <dbReference type="ChEBI" id="CHEBI:30616"/>
    </ligand>
</feature>
<keyword evidence="7" id="KW-0732">Signal</keyword>
<accession>A0A4Y2B8F2</accession>
<evidence type="ECO:0000256" key="6">
    <source>
        <dbReference type="ARBA" id="ARBA00022692"/>
    </source>
</evidence>
<feature type="domain" description="GS" evidence="18">
    <location>
        <begin position="133"/>
        <end position="165"/>
    </location>
</feature>
<dbReference type="PROSITE" id="PS51256">
    <property type="entry name" value="GS"/>
    <property type="match status" value="1"/>
</dbReference>
<dbReference type="GO" id="GO:0005886">
    <property type="term" value="C:plasma membrane"/>
    <property type="evidence" value="ECO:0007669"/>
    <property type="project" value="TreeGrafter"/>
</dbReference>
<dbReference type="AlphaFoldDB" id="A0A4Y2B8F2"/>
<keyword evidence="9" id="KW-0418">Kinase</keyword>
<evidence type="ECO:0000256" key="15">
    <source>
        <dbReference type="SAM" id="MobiDB-lite"/>
    </source>
</evidence>
<dbReference type="FunFam" id="1.10.510.10:FF:000304">
    <property type="entry name" value="Receptor protein serine/threonine kinase"/>
    <property type="match status" value="1"/>
</dbReference>
<dbReference type="Gene3D" id="3.30.200.20">
    <property type="entry name" value="Phosphorylase Kinase, domain 1"/>
    <property type="match status" value="1"/>
</dbReference>
<dbReference type="OrthoDB" id="69842at2759"/>
<protein>
    <recommendedName>
        <fullName evidence="3">receptor protein serine/threonine kinase</fullName>
        <ecNumber evidence="3">2.7.11.30</ecNumber>
    </recommendedName>
</protein>
<feature type="transmembrane region" description="Helical" evidence="16">
    <location>
        <begin position="90"/>
        <end position="111"/>
    </location>
</feature>
<dbReference type="InterPro" id="IPR008271">
    <property type="entry name" value="Ser/Thr_kinase_AS"/>
</dbReference>
<dbReference type="InterPro" id="IPR017441">
    <property type="entry name" value="Protein_kinase_ATP_BS"/>
</dbReference>
<evidence type="ECO:0000256" key="3">
    <source>
        <dbReference type="ARBA" id="ARBA00012401"/>
    </source>
</evidence>
<evidence type="ECO:0000256" key="9">
    <source>
        <dbReference type="ARBA" id="ARBA00022777"/>
    </source>
</evidence>
<reference evidence="19 20" key="1">
    <citation type="journal article" date="2019" name="Sci. Rep.">
        <title>Orb-weaving spider Araneus ventricosus genome elucidates the spidroin gene catalogue.</title>
        <authorList>
            <person name="Kono N."/>
            <person name="Nakamura H."/>
            <person name="Ohtoshi R."/>
            <person name="Moran D.A.P."/>
            <person name="Shinohara A."/>
            <person name="Yoshida Y."/>
            <person name="Fujiwara M."/>
            <person name="Mori M."/>
            <person name="Tomita M."/>
            <person name="Arakawa K."/>
        </authorList>
    </citation>
    <scope>NUCLEOTIDE SEQUENCE [LARGE SCALE GENOMIC DNA]</scope>
</reference>
<keyword evidence="5" id="KW-0808">Transferase</keyword>
<dbReference type="InterPro" id="IPR003605">
    <property type="entry name" value="GS_dom"/>
</dbReference>
<name>A0A4Y2B8F2_ARAVE</name>
<comment type="subcellular location">
    <subcellularLocation>
        <location evidence="1">Membrane</location>
        <topology evidence="1">Single-pass type I membrane protein</topology>
    </subcellularLocation>
</comment>